<feature type="compositionally biased region" description="Basic residues" evidence="1">
    <location>
        <begin position="135"/>
        <end position="146"/>
    </location>
</feature>
<dbReference type="OrthoDB" id="7432923at2"/>
<reference evidence="2 3" key="2">
    <citation type="journal article" date="2019" name="Int. J. Syst. Evol. Microbiol.">
        <title>Description and complete genome sequence of Bradyrhizobium amphicarpaeae sp. nov., harbouring photosystem and nitrogen-fixation genes.</title>
        <authorList>
            <person name="Bromfield E.S.P."/>
            <person name="Cloutier S."/>
            <person name="Nguyen H.D.T."/>
        </authorList>
    </citation>
    <scope>NUCLEOTIDE SEQUENCE [LARGE SCALE GENOMIC DNA]</scope>
    <source>
        <strain evidence="2 3">39S1MB</strain>
    </source>
</reference>
<proteinExistence type="predicted"/>
<name>A0A2U8PS40_9BRAD</name>
<dbReference type="KEGG" id="brq:CIT40_11615"/>
<sequence>MAVRRSRSGWVMRRVIAVALAGASLVGAASLGGCSSMSWDMFKSAPPTVQVRLESNPPGADATTSLGPGCKTPCSVSVPAPEAPFTVAFVLPKYQPASVPVNVIRNPGTFTTPASATSDPNPVFAELQPATPPKPVRKPHRPRKPKPAAAAPAAAPVEAAPAAGSPFPDPNAGKR</sequence>
<evidence type="ECO:0000313" key="2">
    <source>
        <dbReference type="EMBL" id="AWM00613.1"/>
    </source>
</evidence>
<evidence type="ECO:0000256" key="1">
    <source>
        <dbReference type="SAM" id="MobiDB-lite"/>
    </source>
</evidence>
<dbReference type="PROSITE" id="PS51257">
    <property type="entry name" value="PROKAR_LIPOPROTEIN"/>
    <property type="match status" value="1"/>
</dbReference>
<keyword evidence="3" id="KW-1185">Reference proteome</keyword>
<gene>
    <name evidence="2" type="ORF">CIT40_11615</name>
</gene>
<dbReference type="AlphaFoldDB" id="A0A2U8PS40"/>
<protein>
    <recommendedName>
        <fullName evidence="4">PEGA domain-containing protein</fullName>
    </recommendedName>
</protein>
<reference evidence="2 3" key="1">
    <citation type="journal article" date="2017" name="Syst. Appl. Microbiol.">
        <title>Soybeans inoculated with root zone soils of Canadian native legumes harbour diverse and novel Bradyrhizobium spp. that possess agricultural potential.</title>
        <authorList>
            <person name="Bromfield E.S.P."/>
            <person name="Cloutier S."/>
            <person name="Tambong J.T."/>
            <person name="Tran Thi T.V."/>
        </authorList>
    </citation>
    <scope>NUCLEOTIDE SEQUENCE [LARGE SCALE GENOMIC DNA]</scope>
    <source>
        <strain evidence="2 3">39S1MB</strain>
    </source>
</reference>
<evidence type="ECO:0008006" key="4">
    <source>
        <dbReference type="Google" id="ProtNLM"/>
    </source>
</evidence>
<accession>A0A2U8PS40</accession>
<feature type="compositionally biased region" description="Low complexity" evidence="1">
    <location>
        <begin position="147"/>
        <end position="163"/>
    </location>
</feature>
<dbReference type="EMBL" id="CP029426">
    <property type="protein sequence ID" value="AWM00613.1"/>
    <property type="molecule type" value="Genomic_DNA"/>
</dbReference>
<dbReference type="Proteomes" id="UP000215884">
    <property type="component" value="Chromosome"/>
</dbReference>
<organism evidence="2 3">
    <name type="scientific">Bradyrhizobium amphicarpaeae</name>
    <dbReference type="NCBI Taxonomy" id="1404768"/>
    <lineage>
        <taxon>Bacteria</taxon>
        <taxon>Pseudomonadati</taxon>
        <taxon>Pseudomonadota</taxon>
        <taxon>Alphaproteobacteria</taxon>
        <taxon>Hyphomicrobiales</taxon>
        <taxon>Nitrobacteraceae</taxon>
        <taxon>Bradyrhizobium</taxon>
    </lineage>
</organism>
<evidence type="ECO:0000313" key="3">
    <source>
        <dbReference type="Proteomes" id="UP000215884"/>
    </source>
</evidence>
<feature type="region of interest" description="Disordered" evidence="1">
    <location>
        <begin position="112"/>
        <end position="175"/>
    </location>
</feature>